<feature type="transmembrane region" description="Helical" evidence="6">
    <location>
        <begin position="372"/>
        <end position="390"/>
    </location>
</feature>
<protein>
    <submittedName>
        <fullName evidence="8">ABC transporter permease</fullName>
    </submittedName>
</protein>
<reference evidence="8" key="1">
    <citation type="submission" date="2020-12" db="EMBL/GenBank/DDBJ databases">
        <title>Sanguibacter suaedae sp. nov., isolated from Suaeda aralocaspica.</title>
        <authorList>
            <person name="Ma Q."/>
        </authorList>
    </citation>
    <scope>NUCLEOTIDE SEQUENCE</scope>
    <source>
        <strain evidence="8">YZGR15</strain>
    </source>
</reference>
<feature type="transmembrane region" description="Helical" evidence="6">
    <location>
        <begin position="292"/>
        <end position="316"/>
    </location>
</feature>
<accession>A0A934MEG4</accession>
<evidence type="ECO:0000256" key="4">
    <source>
        <dbReference type="ARBA" id="ARBA00023136"/>
    </source>
</evidence>
<evidence type="ECO:0000256" key="2">
    <source>
        <dbReference type="ARBA" id="ARBA00022692"/>
    </source>
</evidence>
<dbReference type="RefSeq" id="WP_198734225.1">
    <property type="nucleotide sequence ID" value="NZ_JAEINH010000009.1"/>
</dbReference>
<keyword evidence="3 6" id="KW-1133">Transmembrane helix</keyword>
<gene>
    <name evidence="8" type="ORF">JAV76_11630</name>
</gene>
<feature type="region of interest" description="Disordered" evidence="5">
    <location>
        <begin position="1"/>
        <end position="27"/>
    </location>
</feature>
<evidence type="ECO:0000256" key="1">
    <source>
        <dbReference type="ARBA" id="ARBA00004141"/>
    </source>
</evidence>
<proteinExistence type="predicted"/>
<evidence type="ECO:0000313" key="8">
    <source>
        <dbReference type="EMBL" id="MBI9115664.1"/>
    </source>
</evidence>
<comment type="caution">
    <text evidence="8">The sequence shown here is derived from an EMBL/GenBank/DDBJ whole genome shotgun (WGS) entry which is preliminary data.</text>
</comment>
<dbReference type="EMBL" id="JAEINH010000009">
    <property type="protein sequence ID" value="MBI9115664.1"/>
    <property type="molecule type" value="Genomic_DNA"/>
</dbReference>
<feature type="transmembrane region" description="Helical" evidence="6">
    <location>
        <begin position="201"/>
        <end position="223"/>
    </location>
</feature>
<dbReference type="GO" id="GO:0140359">
    <property type="term" value="F:ABC-type transporter activity"/>
    <property type="evidence" value="ECO:0007669"/>
    <property type="project" value="InterPro"/>
</dbReference>
<dbReference type="GO" id="GO:0016020">
    <property type="term" value="C:membrane"/>
    <property type="evidence" value="ECO:0007669"/>
    <property type="project" value="UniProtKB-SubCell"/>
</dbReference>
<evidence type="ECO:0000259" key="7">
    <source>
        <dbReference type="Pfam" id="PF12698"/>
    </source>
</evidence>
<feature type="compositionally biased region" description="Low complexity" evidence="5">
    <location>
        <begin position="1"/>
        <end position="14"/>
    </location>
</feature>
<sequence>MSTSTSTTAPTGAPTPAPEDTHAPAAAPGVVKNPWLVVTTREVVVKLTDRNFIVSTLVTLALIIVGVGASAYFGNRTADHTVAVVSTEATAVVDASQAIVGADDSGDTVTAQEVADEDAARQAVRDGDADAALLDTGEGWVIVGDEEVDSGLAGALTDTLAASVLEANATEAGTTTAELMAGSEVTTELLTGDEGQAGLRYAAGTIFAFLFYFSAIIFGMAIANSVLEEKQNRVVEILATAIPVRQLLYGKVLGNSILAFGQIAIYAIVALVAVNITGVASDLGWLLGASGWFIVFFVGGFTALAAVWAVLGSLASRSEDLQSNTGPITTVIMAALFVGLLADGMWLTIASYVPIVSSVAMPIRVLDGSVPVWEPLVSLAVTVVTAYLLLRLGEKVYQRAVMQGGTALTWRQALKLEV</sequence>
<evidence type="ECO:0000256" key="5">
    <source>
        <dbReference type="SAM" id="MobiDB-lite"/>
    </source>
</evidence>
<feature type="domain" description="ABC-2 type transporter transmembrane" evidence="7">
    <location>
        <begin position="52"/>
        <end position="389"/>
    </location>
</feature>
<keyword evidence="9" id="KW-1185">Reference proteome</keyword>
<feature type="transmembrane region" description="Helical" evidence="6">
    <location>
        <begin position="257"/>
        <end position="280"/>
    </location>
</feature>
<dbReference type="Proteomes" id="UP000602087">
    <property type="component" value="Unassembled WGS sequence"/>
</dbReference>
<feature type="transmembrane region" description="Helical" evidence="6">
    <location>
        <begin position="51"/>
        <end position="73"/>
    </location>
</feature>
<dbReference type="Pfam" id="PF12698">
    <property type="entry name" value="ABC2_membrane_3"/>
    <property type="match status" value="1"/>
</dbReference>
<dbReference type="InterPro" id="IPR013525">
    <property type="entry name" value="ABC2_TM"/>
</dbReference>
<keyword evidence="2 6" id="KW-0812">Transmembrane</keyword>
<comment type="subcellular location">
    <subcellularLocation>
        <location evidence="1">Membrane</location>
        <topology evidence="1">Multi-pass membrane protein</topology>
    </subcellularLocation>
</comment>
<evidence type="ECO:0000313" key="9">
    <source>
        <dbReference type="Proteomes" id="UP000602087"/>
    </source>
</evidence>
<evidence type="ECO:0000256" key="6">
    <source>
        <dbReference type="SAM" id="Phobius"/>
    </source>
</evidence>
<dbReference type="AlphaFoldDB" id="A0A934MEG4"/>
<feature type="transmembrane region" description="Helical" evidence="6">
    <location>
        <begin position="328"/>
        <end position="352"/>
    </location>
</feature>
<organism evidence="8 9">
    <name type="scientific">Sanguibacter suaedae</name>
    <dbReference type="NCBI Taxonomy" id="2795737"/>
    <lineage>
        <taxon>Bacteria</taxon>
        <taxon>Bacillati</taxon>
        <taxon>Actinomycetota</taxon>
        <taxon>Actinomycetes</taxon>
        <taxon>Micrococcales</taxon>
        <taxon>Sanguibacteraceae</taxon>
        <taxon>Sanguibacter</taxon>
    </lineage>
</organism>
<evidence type="ECO:0000256" key="3">
    <source>
        <dbReference type="ARBA" id="ARBA00022989"/>
    </source>
</evidence>
<name>A0A934MEG4_9MICO</name>
<keyword evidence="4 6" id="KW-0472">Membrane</keyword>